<comment type="caution">
    <text evidence="2">The sequence shown here is derived from an EMBL/GenBank/DDBJ whole genome shotgun (WGS) entry which is preliminary data.</text>
</comment>
<dbReference type="SUPFAM" id="SSF53474">
    <property type="entry name" value="alpha/beta-Hydrolases"/>
    <property type="match status" value="1"/>
</dbReference>
<dbReference type="RefSeq" id="WP_311559030.1">
    <property type="nucleotide sequence ID" value="NZ_JAVREJ010000019.1"/>
</dbReference>
<protein>
    <submittedName>
        <fullName evidence="2">Alpha/beta hydrolase</fullName>
    </submittedName>
</protein>
<sequence>MDTLVRGVRIAYDDEGTGPVVVRLHGLTGSRAGDDATGAFDAERLVRAGRRVVRFDARGHGRSGGEKVESDYAWPNLALDLLALLDELGVEEPVSGVGASMGTATLLHGVTLAPDRFDRLVLTCPPTAWASRAAQAGVYRAGALFVERNGKEAFLRGMRVQPRPPVLAETPEGPVDIDEALLPTVMRGAASSDLPPPEAISEIRKPTLILSWDGDPGHPVATAERLHELIPGSTLHVARTPHELRTWSDRTVGFLR</sequence>
<dbReference type="Gene3D" id="3.40.50.1820">
    <property type="entry name" value="alpha/beta hydrolase"/>
    <property type="match status" value="1"/>
</dbReference>
<organism evidence="2 3">
    <name type="scientific">Pseudonocardia charpentierae</name>
    <dbReference type="NCBI Taxonomy" id="3075545"/>
    <lineage>
        <taxon>Bacteria</taxon>
        <taxon>Bacillati</taxon>
        <taxon>Actinomycetota</taxon>
        <taxon>Actinomycetes</taxon>
        <taxon>Pseudonocardiales</taxon>
        <taxon>Pseudonocardiaceae</taxon>
        <taxon>Pseudonocardia</taxon>
    </lineage>
</organism>
<dbReference type="GO" id="GO:0016787">
    <property type="term" value="F:hydrolase activity"/>
    <property type="evidence" value="ECO:0007669"/>
    <property type="project" value="UniProtKB-KW"/>
</dbReference>
<evidence type="ECO:0000313" key="3">
    <source>
        <dbReference type="Proteomes" id="UP001183202"/>
    </source>
</evidence>
<keyword evidence="3" id="KW-1185">Reference proteome</keyword>
<feature type="domain" description="AB hydrolase-1" evidence="1">
    <location>
        <begin position="19"/>
        <end position="128"/>
    </location>
</feature>
<dbReference type="InterPro" id="IPR029058">
    <property type="entry name" value="AB_hydrolase_fold"/>
</dbReference>
<dbReference type="InterPro" id="IPR050471">
    <property type="entry name" value="AB_hydrolase"/>
</dbReference>
<evidence type="ECO:0000259" key="1">
    <source>
        <dbReference type="Pfam" id="PF00561"/>
    </source>
</evidence>
<dbReference type="Pfam" id="PF00561">
    <property type="entry name" value="Abhydrolase_1"/>
    <property type="match status" value="1"/>
</dbReference>
<dbReference type="PANTHER" id="PTHR43433:SF5">
    <property type="entry name" value="AB HYDROLASE-1 DOMAIN-CONTAINING PROTEIN"/>
    <property type="match status" value="1"/>
</dbReference>
<proteinExistence type="predicted"/>
<accession>A0ABU2NEY6</accession>
<keyword evidence="2" id="KW-0378">Hydrolase</keyword>
<gene>
    <name evidence="2" type="ORF">RM445_23630</name>
</gene>
<name>A0ABU2NEY6_9PSEU</name>
<dbReference type="PANTHER" id="PTHR43433">
    <property type="entry name" value="HYDROLASE, ALPHA/BETA FOLD FAMILY PROTEIN"/>
    <property type="match status" value="1"/>
</dbReference>
<reference evidence="3" key="1">
    <citation type="submission" date="2023-07" db="EMBL/GenBank/DDBJ databases">
        <title>30 novel species of actinomycetes from the DSMZ collection.</title>
        <authorList>
            <person name="Nouioui I."/>
        </authorList>
    </citation>
    <scope>NUCLEOTIDE SEQUENCE [LARGE SCALE GENOMIC DNA]</scope>
    <source>
        <strain evidence="3">DSM 45834</strain>
    </source>
</reference>
<dbReference type="InterPro" id="IPR000073">
    <property type="entry name" value="AB_hydrolase_1"/>
</dbReference>
<evidence type="ECO:0000313" key="2">
    <source>
        <dbReference type="EMBL" id="MDT0352522.1"/>
    </source>
</evidence>
<dbReference type="EMBL" id="JAVREJ010000019">
    <property type="protein sequence ID" value="MDT0352522.1"/>
    <property type="molecule type" value="Genomic_DNA"/>
</dbReference>
<dbReference type="Proteomes" id="UP001183202">
    <property type="component" value="Unassembled WGS sequence"/>
</dbReference>